<evidence type="ECO:0000259" key="1">
    <source>
        <dbReference type="Pfam" id="PF13192"/>
    </source>
</evidence>
<reference evidence="2" key="1">
    <citation type="journal article" date="2014" name="Front. Microbiol.">
        <title>High frequency of phylogenetically diverse reductive dehalogenase-homologous genes in deep subseafloor sedimentary metagenomes.</title>
        <authorList>
            <person name="Kawai M."/>
            <person name="Futagami T."/>
            <person name="Toyoda A."/>
            <person name="Takaki Y."/>
            <person name="Nishi S."/>
            <person name="Hori S."/>
            <person name="Arai W."/>
            <person name="Tsubouchi T."/>
            <person name="Morono Y."/>
            <person name="Uchiyama I."/>
            <person name="Ito T."/>
            <person name="Fujiyama A."/>
            <person name="Inagaki F."/>
            <person name="Takami H."/>
        </authorList>
    </citation>
    <scope>NUCLEOTIDE SEQUENCE</scope>
    <source>
        <strain evidence="2">Expedition CK06-06</strain>
    </source>
</reference>
<dbReference type="InterPro" id="IPR036249">
    <property type="entry name" value="Thioredoxin-like_sf"/>
</dbReference>
<dbReference type="PANTHER" id="PTHR36450:SF1">
    <property type="entry name" value="THIOREDOXIN"/>
    <property type="match status" value="1"/>
</dbReference>
<protein>
    <recommendedName>
        <fullName evidence="1">Thioredoxin-like fold domain-containing protein</fullName>
    </recommendedName>
</protein>
<comment type="caution">
    <text evidence="2">The sequence shown here is derived from an EMBL/GenBank/DDBJ whole genome shotgun (WGS) entry which is preliminary data.</text>
</comment>
<dbReference type="InterPro" id="IPR005243">
    <property type="entry name" value="THIRX-like_proc"/>
</dbReference>
<feature type="domain" description="Thioredoxin-like fold" evidence="1">
    <location>
        <begin position="1"/>
        <end position="84"/>
    </location>
</feature>
<dbReference type="Gene3D" id="3.40.30.10">
    <property type="entry name" value="Glutaredoxin"/>
    <property type="match status" value="1"/>
</dbReference>
<evidence type="ECO:0000313" key="2">
    <source>
        <dbReference type="EMBL" id="GAH08096.1"/>
    </source>
</evidence>
<organism evidence="2">
    <name type="scientific">marine sediment metagenome</name>
    <dbReference type="NCBI Taxonomy" id="412755"/>
    <lineage>
        <taxon>unclassified sequences</taxon>
        <taxon>metagenomes</taxon>
        <taxon>ecological metagenomes</taxon>
    </lineage>
</organism>
<name>X1CIE4_9ZZZZ</name>
<accession>X1CIE4</accession>
<dbReference type="CDD" id="cd02972">
    <property type="entry name" value="DsbA_family"/>
    <property type="match status" value="1"/>
</dbReference>
<dbReference type="Pfam" id="PF13192">
    <property type="entry name" value="Thioredoxin_3"/>
    <property type="match status" value="1"/>
</dbReference>
<dbReference type="InterPro" id="IPR012336">
    <property type="entry name" value="Thioredoxin-like_fold"/>
</dbReference>
<dbReference type="SUPFAM" id="SSF52833">
    <property type="entry name" value="Thioredoxin-like"/>
    <property type="match status" value="1"/>
</dbReference>
<dbReference type="AlphaFoldDB" id="X1CIE4"/>
<sequence>MKIEICGPGCVRCIAAEKNVNKALEELEKEGKFKESEEVMVTEVRGFKQISTRGVFFTPAIIVDGVKMAEGRIPEVKEIKKWIEERLRR</sequence>
<proteinExistence type="predicted"/>
<dbReference type="EMBL" id="BART01030863">
    <property type="protein sequence ID" value="GAH08096.1"/>
    <property type="molecule type" value="Genomic_DNA"/>
</dbReference>
<gene>
    <name evidence="2" type="ORF">S01H4_53758</name>
</gene>
<dbReference type="PANTHER" id="PTHR36450">
    <property type="entry name" value="THIOREDOXIN"/>
    <property type="match status" value="1"/>
</dbReference>